<dbReference type="OrthoDB" id="3778721at2"/>
<dbReference type="CDD" id="cd00085">
    <property type="entry name" value="HNHc"/>
    <property type="match status" value="1"/>
</dbReference>
<feature type="compositionally biased region" description="Polar residues" evidence="1">
    <location>
        <begin position="300"/>
        <end position="312"/>
    </location>
</feature>
<feature type="compositionally biased region" description="Pro residues" evidence="1">
    <location>
        <begin position="494"/>
        <end position="509"/>
    </location>
</feature>
<keyword evidence="4" id="KW-1185">Reference proteome</keyword>
<comment type="caution">
    <text evidence="3">The sequence shown here is derived from an EMBL/GenBank/DDBJ whole genome shotgun (WGS) entry which is preliminary data.</text>
</comment>
<proteinExistence type="predicted"/>
<keyword evidence="3" id="KW-0378">Hydrolase</keyword>
<sequence length="509" mass="55748">MIDGMAAEAREVADDLSASELLRSIKASRDLEHAEAARQLALAARWADLHPPESIHDAASFTVPGCEHEEPIAGEGTPLVAEFCVAELGTVLGISPTAAKKLIGHALELRHRLPRLWEQVRAGRVPAWRARAVAETTIHSTPSLTAEAAGFVDSQVAAVAGRIGQAQLDRLLAETIKRYDLATADPTKDPEDGWQHVDPRHVTVDTDDVHYAGTLHLEADLDLADALDLDRAVAHHAAVQKALGSQLPLNARRAKALGDLARTQTALDLHAQDDSAQNGSGFEARGAHPQEPRDEAPRTARTSTTDEASTSPTKDDKPDLPAAREVVIHAHFDASMVGVQTVFGPTGRMENGQRLVLLDQIKSWCADSRTKVTIKPVIDLNTQLTAQGHAIPDRIREQVILRDRTCVFPWCTRPARGCDIDHITPYDHRAEPEGKPQPGPTRSDNLACLCRFHHRLKTHSAWRYEMTAPGVFEWTSPHGHHYRRDHTGTTALDPPDPPEPPGIPRPRRR</sequence>
<feature type="domain" description="HNH nuclease" evidence="2">
    <location>
        <begin position="394"/>
        <end position="455"/>
    </location>
</feature>
<accession>A0A4Q2SE78</accession>
<protein>
    <submittedName>
        <fullName evidence="3">HNH endonuclease</fullName>
    </submittedName>
</protein>
<dbReference type="RefSeq" id="WP_129455469.1">
    <property type="nucleotide sequence ID" value="NZ_JACXYX010000006.1"/>
</dbReference>
<evidence type="ECO:0000313" key="3">
    <source>
        <dbReference type="EMBL" id="RYC01169.1"/>
    </source>
</evidence>
<organism evidence="3 4">
    <name type="scientific">Nocardioides ganghwensis</name>
    <dbReference type="NCBI Taxonomy" id="252230"/>
    <lineage>
        <taxon>Bacteria</taxon>
        <taxon>Bacillati</taxon>
        <taxon>Actinomycetota</taxon>
        <taxon>Actinomycetes</taxon>
        <taxon>Propionibacteriales</taxon>
        <taxon>Nocardioidaceae</taxon>
        <taxon>Nocardioides</taxon>
    </lineage>
</organism>
<dbReference type="Proteomes" id="UP000293291">
    <property type="component" value="Unassembled WGS sequence"/>
</dbReference>
<evidence type="ECO:0000313" key="4">
    <source>
        <dbReference type="Proteomes" id="UP000293291"/>
    </source>
</evidence>
<dbReference type="InterPro" id="IPR003615">
    <property type="entry name" value="HNH_nuc"/>
</dbReference>
<keyword evidence="3" id="KW-0255">Endonuclease</keyword>
<keyword evidence="3" id="KW-0540">Nuclease</keyword>
<reference evidence="3 4" key="1">
    <citation type="submission" date="2019-01" db="EMBL/GenBank/DDBJ databases">
        <title>Novel species of Nocardioides.</title>
        <authorList>
            <person name="Liu Q."/>
            <person name="Xin Y.-H."/>
        </authorList>
    </citation>
    <scope>NUCLEOTIDE SEQUENCE [LARGE SCALE GENOMIC DNA]</scope>
    <source>
        <strain evidence="3 4">CGMCC 4.6875</strain>
    </source>
</reference>
<dbReference type="GO" id="GO:0004519">
    <property type="term" value="F:endonuclease activity"/>
    <property type="evidence" value="ECO:0007669"/>
    <property type="project" value="UniProtKB-KW"/>
</dbReference>
<dbReference type="EMBL" id="SDWU01000012">
    <property type="protein sequence ID" value="RYC01169.1"/>
    <property type="molecule type" value="Genomic_DNA"/>
</dbReference>
<feature type="region of interest" description="Disordered" evidence="1">
    <location>
        <begin position="475"/>
        <end position="509"/>
    </location>
</feature>
<dbReference type="SMART" id="SM00507">
    <property type="entry name" value="HNHc"/>
    <property type="match status" value="1"/>
</dbReference>
<evidence type="ECO:0000256" key="1">
    <source>
        <dbReference type="SAM" id="MobiDB-lite"/>
    </source>
</evidence>
<dbReference type="AlphaFoldDB" id="A0A4Q2SE78"/>
<feature type="compositionally biased region" description="Basic and acidic residues" evidence="1">
    <location>
        <begin position="285"/>
        <end position="298"/>
    </location>
</feature>
<gene>
    <name evidence="3" type="ORF">EUA07_12355</name>
</gene>
<dbReference type="Gene3D" id="1.10.30.50">
    <property type="match status" value="1"/>
</dbReference>
<name>A0A4Q2SE78_9ACTN</name>
<feature type="region of interest" description="Disordered" evidence="1">
    <location>
        <begin position="272"/>
        <end position="320"/>
    </location>
</feature>
<evidence type="ECO:0000259" key="2">
    <source>
        <dbReference type="SMART" id="SM00507"/>
    </source>
</evidence>